<protein>
    <submittedName>
        <fullName evidence="1">Uncharacterized protein</fullName>
    </submittedName>
</protein>
<evidence type="ECO:0000313" key="1">
    <source>
        <dbReference type="EMBL" id="KAK3771539.1"/>
    </source>
</evidence>
<dbReference type="Proteomes" id="UP001283361">
    <property type="component" value="Unassembled WGS sequence"/>
</dbReference>
<sequence>MITCLPETARQRTLQLYDSKLRMPYCTSCPKADVQGLSMLPRELVSGLNSRNTAIGRAIEYFVELADFATVARSVNPVAASTSYPHICRTRRLPGQNKQRLAEKGFIALNSTR</sequence>
<dbReference type="EMBL" id="JAWDGP010003725">
    <property type="protein sequence ID" value="KAK3771539.1"/>
    <property type="molecule type" value="Genomic_DNA"/>
</dbReference>
<organism evidence="1 2">
    <name type="scientific">Elysia crispata</name>
    <name type="common">lettuce slug</name>
    <dbReference type="NCBI Taxonomy" id="231223"/>
    <lineage>
        <taxon>Eukaryota</taxon>
        <taxon>Metazoa</taxon>
        <taxon>Spiralia</taxon>
        <taxon>Lophotrochozoa</taxon>
        <taxon>Mollusca</taxon>
        <taxon>Gastropoda</taxon>
        <taxon>Heterobranchia</taxon>
        <taxon>Euthyneura</taxon>
        <taxon>Panpulmonata</taxon>
        <taxon>Sacoglossa</taxon>
        <taxon>Placobranchoidea</taxon>
        <taxon>Plakobranchidae</taxon>
        <taxon>Elysia</taxon>
    </lineage>
</organism>
<accession>A0AAE1DI34</accession>
<reference evidence="1" key="1">
    <citation type="journal article" date="2023" name="G3 (Bethesda)">
        <title>A reference genome for the long-term kleptoplast-retaining sea slug Elysia crispata morphotype clarki.</title>
        <authorList>
            <person name="Eastman K.E."/>
            <person name="Pendleton A.L."/>
            <person name="Shaikh M.A."/>
            <person name="Suttiyut T."/>
            <person name="Ogas R."/>
            <person name="Tomko P."/>
            <person name="Gavelis G."/>
            <person name="Widhalm J.R."/>
            <person name="Wisecaver J.H."/>
        </authorList>
    </citation>
    <scope>NUCLEOTIDE SEQUENCE</scope>
    <source>
        <strain evidence="1">ECLA1</strain>
    </source>
</reference>
<dbReference type="AlphaFoldDB" id="A0AAE1DI34"/>
<proteinExistence type="predicted"/>
<evidence type="ECO:0000313" key="2">
    <source>
        <dbReference type="Proteomes" id="UP001283361"/>
    </source>
</evidence>
<gene>
    <name evidence="1" type="ORF">RRG08_014899</name>
</gene>
<name>A0AAE1DI34_9GAST</name>
<comment type="caution">
    <text evidence="1">The sequence shown here is derived from an EMBL/GenBank/DDBJ whole genome shotgun (WGS) entry which is preliminary data.</text>
</comment>
<keyword evidence="2" id="KW-1185">Reference proteome</keyword>